<dbReference type="Gene3D" id="1.10.510.10">
    <property type="entry name" value="Transferase(Phosphotransferase) domain 1"/>
    <property type="match status" value="1"/>
</dbReference>
<dbReference type="Pfam" id="PF11883">
    <property type="entry name" value="DUF3403"/>
    <property type="match status" value="1"/>
</dbReference>
<dbReference type="OrthoDB" id="785331at2759"/>
<keyword evidence="12" id="KW-0325">Glycoprotein</keyword>
<dbReference type="InterPro" id="IPR036426">
    <property type="entry name" value="Bulb-type_lectin_dom_sf"/>
</dbReference>
<reference evidence="17" key="1">
    <citation type="submission" date="2025-08" db="UniProtKB">
        <authorList>
            <consortium name="RefSeq"/>
        </authorList>
    </citation>
    <scope>IDENTIFICATION</scope>
</reference>
<dbReference type="SUPFAM" id="SSF56112">
    <property type="entry name" value="Protein kinase-like (PK-like)"/>
    <property type="match status" value="1"/>
</dbReference>
<keyword evidence="8 15" id="KW-0067">ATP-binding</keyword>
<dbReference type="PANTHER" id="PTHR32444">
    <property type="entry name" value="BULB-TYPE LECTIN DOMAIN-CONTAINING PROTEIN"/>
    <property type="match status" value="1"/>
</dbReference>
<dbReference type="GO" id="GO:0004674">
    <property type="term" value="F:protein serine/threonine kinase activity"/>
    <property type="evidence" value="ECO:0007669"/>
    <property type="project" value="UniProtKB-KW"/>
</dbReference>
<dbReference type="FunCoup" id="A0A1U8AZI5">
    <property type="interactions" value="666"/>
</dbReference>
<dbReference type="Pfam" id="PF01453">
    <property type="entry name" value="B_lectin"/>
    <property type="match status" value="1"/>
</dbReference>
<dbReference type="GO" id="GO:0106310">
    <property type="term" value="F:protein serine kinase activity"/>
    <property type="evidence" value="ECO:0007669"/>
    <property type="project" value="RHEA"/>
</dbReference>
<accession>A0A1U8AZI5</accession>
<keyword evidence="5" id="KW-0732">Signal</keyword>
<comment type="similarity">
    <text evidence="15">Belongs to the protein kinase superfamily. Ser/Thr protein kinase family.</text>
</comment>
<name>A0A1U8AZI5_NELNU</name>
<evidence type="ECO:0000256" key="8">
    <source>
        <dbReference type="ARBA" id="ARBA00022840"/>
    </source>
</evidence>
<dbReference type="KEGG" id="nnu:104605743"/>
<dbReference type="PIRSF" id="PIRSF000641">
    <property type="entry name" value="SRK"/>
    <property type="match status" value="1"/>
</dbReference>
<evidence type="ECO:0000256" key="1">
    <source>
        <dbReference type="ARBA" id="ARBA00004479"/>
    </source>
</evidence>
<comment type="catalytic activity">
    <reaction evidence="13 15">
        <text>L-threonyl-[protein] + ATP = O-phospho-L-threonyl-[protein] + ADP + H(+)</text>
        <dbReference type="Rhea" id="RHEA:46608"/>
        <dbReference type="Rhea" id="RHEA-COMP:11060"/>
        <dbReference type="Rhea" id="RHEA-COMP:11605"/>
        <dbReference type="ChEBI" id="CHEBI:15378"/>
        <dbReference type="ChEBI" id="CHEBI:30013"/>
        <dbReference type="ChEBI" id="CHEBI:30616"/>
        <dbReference type="ChEBI" id="CHEBI:61977"/>
        <dbReference type="ChEBI" id="CHEBI:456216"/>
        <dbReference type="EC" id="2.7.11.1"/>
    </reaction>
</comment>
<dbReference type="GO" id="GO:0005524">
    <property type="term" value="F:ATP binding"/>
    <property type="evidence" value="ECO:0007669"/>
    <property type="project" value="UniProtKB-UniRule"/>
</dbReference>
<dbReference type="Gene3D" id="3.30.200.20">
    <property type="entry name" value="Phosphorylase Kinase, domain 1"/>
    <property type="match status" value="1"/>
</dbReference>
<dbReference type="PROSITE" id="PS00108">
    <property type="entry name" value="PROTEIN_KINASE_ST"/>
    <property type="match status" value="1"/>
</dbReference>
<evidence type="ECO:0000256" key="12">
    <source>
        <dbReference type="ARBA" id="ARBA00023180"/>
    </source>
</evidence>
<gene>
    <name evidence="17" type="primary">LOC104605743</name>
</gene>
<dbReference type="SMART" id="SM00473">
    <property type="entry name" value="PAN_AP"/>
    <property type="match status" value="1"/>
</dbReference>
<keyword evidence="7 15" id="KW-0418">Kinase</keyword>
<evidence type="ECO:0000256" key="9">
    <source>
        <dbReference type="ARBA" id="ARBA00022989"/>
    </source>
</evidence>
<evidence type="ECO:0000256" key="6">
    <source>
        <dbReference type="ARBA" id="ARBA00022741"/>
    </source>
</evidence>
<dbReference type="Pfam" id="PF00954">
    <property type="entry name" value="S_locus_glycop"/>
    <property type="match status" value="1"/>
</dbReference>
<dbReference type="CDD" id="cd01098">
    <property type="entry name" value="PAN_AP_plant"/>
    <property type="match status" value="1"/>
</dbReference>
<dbReference type="InterPro" id="IPR011009">
    <property type="entry name" value="Kinase-like_dom_sf"/>
</dbReference>
<dbReference type="AlphaFoldDB" id="A0A1U8AZI5"/>
<dbReference type="InterPro" id="IPR001245">
    <property type="entry name" value="Ser-Thr/Tyr_kinase_cat_dom"/>
</dbReference>
<evidence type="ECO:0000256" key="5">
    <source>
        <dbReference type="ARBA" id="ARBA00022729"/>
    </source>
</evidence>
<evidence type="ECO:0000256" key="10">
    <source>
        <dbReference type="ARBA" id="ARBA00023136"/>
    </source>
</evidence>
<dbReference type="FunFam" id="2.90.10.10:FF:000001">
    <property type="entry name" value="G-type lectin S-receptor-like serine/threonine-protein kinase"/>
    <property type="match status" value="1"/>
</dbReference>
<dbReference type="GeneID" id="104605743"/>
<dbReference type="eggNOG" id="ENOG502QS2H">
    <property type="taxonomic scope" value="Eukaryota"/>
</dbReference>
<dbReference type="InterPro" id="IPR008271">
    <property type="entry name" value="Ser/Thr_kinase_AS"/>
</dbReference>
<evidence type="ECO:0000256" key="2">
    <source>
        <dbReference type="ARBA" id="ARBA00022527"/>
    </source>
</evidence>
<comment type="subcellular location">
    <subcellularLocation>
        <location evidence="1">Membrane</location>
        <topology evidence="1">Single-pass type I membrane protein</topology>
    </subcellularLocation>
</comment>
<dbReference type="InterPro" id="IPR000858">
    <property type="entry name" value="S_locus_glycoprot_dom"/>
</dbReference>
<proteinExistence type="inferred from homology"/>
<dbReference type="GO" id="GO:0016020">
    <property type="term" value="C:membrane"/>
    <property type="evidence" value="ECO:0007669"/>
    <property type="project" value="UniProtKB-SubCell"/>
</dbReference>
<dbReference type="OMA" id="GFLVWTR"/>
<evidence type="ECO:0000256" key="13">
    <source>
        <dbReference type="ARBA" id="ARBA00047899"/>
    </source>
</evidence>
<evidence type="ECO:0000256" key="4">
    <source>
        <dbReference type="ARBA" id="ARBA00022692"/>
    </source>
</evidence>
<keyword evidence="10" id="KW-0472">Membrane</keyword>
<dbReference type="InterPro" id="IPR003609">
    <property type="entry name" value="Pan_app"/>
</dbReference>
<dbReference type="Pfam" id="PF07714">
    <property type="entry name" value="PK_Tyr_Ser-Thr"/>
    <property type="match status" value="1"/>
</dbReference>
<dbReference type="PROSITE" id="PS50927">
    <property type="entry name" value="BULB_LECTIN"/>
    <property type="match status" value="1"/>
</dbReference>
<evidence type="ECO:0000256" key="3">
    <source>
        <dbReference type="ARBA" id="ARBA00022679"/>
    </source>
</evidence>
<dbReference type="PROSITE" id="PS00107">
    <property type="entry name" value="PROTEIN_KINASE_ATP"/>
    <property type="match status" value="1"/>
</dbReference>
<dbReference type="CDD" id="cd00028">
    <property type="entry name" value="B_lectin"/>
    <property type="match status" value="1"/>
</dbReference>
<dbReference type="Pfam" id="PF08276">
    <property type="entry name" value="PAN_2"/>
    <property type="match status" value="1"/>
</dbReference>
<dbReference type="PROSITE" id="PS50948">
    <property type="entry name" value="PAN"/>
    <property type="match status" value="1"/>
</dbReference>
<keyword evidence="4" id="KW-0812">Transmembrane</keyword>
<evidence type="ECO:0000256" key="14">
    <source>
        <dbReference type="ARBA" id="ARBA00048679"/>
    </source>
</evidence>
<evidence type="ECO:0000256" key="7">
    <source>
        <dbReference type="ARBA" id="ARBA00022777"/>
    </source>
</evidence>
<sequence length="855" mass="95965">MKALRFSGHLHLCLVSIVISLTFFTEISVAADTITQAQSLRDSQTLVSSGGNFKLGFFTPDNSKYSYVGIWYNKISIRTVVWVANRNDPITDLTGVLSFGTDGNLVLLNRQATVLWSTNTSKVQNPIAQLLDSGNLVIREASDPNPQNYLWQSFDYPTDTLLPGMKLGWNLKTRLNRFLTSWKSPDDPSMGDFSFRIDPHGLPEIFLMNRLDTVYRSGPWNGIQFSGVPEMRPSEIVSFDFTFNEEEVYYSFTINSDSVFSRLMVNSTGLLQRFTWQLGVNSDWILFWYAPKDQCDDYKNCGPYGICDSNASPICECVKGFKPKNQKAWDLRDGSDGCVVQTEFVCQKDDGFLKLTGMKLPDSSRAFVNQSMNLQECEAECQKSCSCTAYANTNITGGGSGCVFWIGDLIDLREYIMDGGEDLYVRVAASELGGEAEGSKSDNNSNKKRLVILATSITASLGVLALALSSIYLTWKRRTIRSSERGTREKSQDLQLLDLDVVKPSNMDYSDQSKMDEIDQLPLFDFYTIATATDNFSDARKLGKGGFGSVYKGELVDGREIAVKRLAKDSGQGTEEFKNEVVLIARLQHRNLVRLLGCCVDCQEKILIYEYMHNRSLDCIIFDKTKSTILDWPKRFRIIGGIARGVLYLHQDSRFRIVHRDLKASNILLDGEMNPKISDFGMARIFGGDQTEANTNRVVGTFGYMSPEYAMDGLFSVKSDVFSFGVLVLEIISGMKNRGFYHTNNQYNLLGHAWALWREGTTLKLVDTSMGECYHTYEVLRCIQVALLCVQERAEDRPTMSNVVLMLSSETATVLPQPKEPGFCLGRSLLEIESSSNRQESCTLNQVSVTMLEAR</sequence>
<dbReference type="FunFam" id="3.30.200.20:FF:000195">
    <property type="entry name" value="G-type lectin S-receptor-like serine/threonine-protein kinase"/>
    <property type="match status" value="1"/>
</dbReference>
<keyword evidence="9" id="KW-1133">Transmembrane helix</keyword>
<keyword evidence="2 15" id="KW-0723">Serine/threonine-protein kinase</keyword>
<dbReference type="SMART" id="SM00220">
    <property type="entry name" value="S_TKc"/>
    <property type="match status" value="1"/>
</dbReference>
<dbReference type="EC" id="2.7.11.1" evidence="15"/>
<dbReference type="PROSITE" id="PS50011">
    <property type="entry name" value="PROTEIN_KINASE_DOM"/>
    <property type="match status" value="1"/>
</dbReference>
<dbReference type="SMART" id="SM00108">
    <property type="entry name" value="B_lectin"/>
    <property type="match status" value="1"/>
</dbReference>
<keyword evidence="3 15" id="KW-0808">Transferase</keyword>
<organism evidence="16 17">
    <name type="scientific">Nelumbo nucifera</name>
    <name type="common">Sacred lotus</name>
    <dbReference type="NCBI Taxonomy" id="4432"/>
    <lineage>
        <taxon>Eukaryota</taxon>
        <taxon>Viridiplantae</taxon>
        <taxon>Streptophyta</taxon>
        <taxon>Embryophyta</taxon>
        <taxon>Tracheophyta</taxon>
        <taxon>Spermatophyta</taxon>
        <taxon>Magnoliopsida</taxon>
        <taxon>Proteales</taxon>
        <taxon>Nelumbonaceae</taxon>
        <taxon>Nelumbo</taxon>
    </lineage>
</organism>
<dbReference type="CDD" id="cd14066">
    <property type="entry name" value="STKc_IRAK"/>
    <property type="match status" value="1"/>
</dbReference>
<dbReference type="InterPro" id="IPR000719">
    <property type="entry name" value="Prot_kinase_dom"/>
</dbReference>
<dbReference type="Gene3D" id="3.50.4.10">
    <property type="entry name" value="Hepatocyte Growth Factor"/>
    <property type="match status" value="1"/>
</dbReference>
<dbReference type="RefSeq" id="XP_010268934.1">
    <property type="nucleotide sequence ID" value="XM_010270632.2"/>
</dbReference>
<keyword evidence="11" id="KW-1015">Disulfide bond</keyword>
<evidence type="ECO:0000256" key="11">
    <source>
        <dbReference type="ARBA" id="ARBA00023157"/>
    </source>
</evidence>
<evidence type="ECO:0000256" key="15">
    <source>
        <dbReference type="PIRNR" id="PIRNR000641"/>
    </source>
</evidence>
<dbReference type="InterPro" id="IPR017441">
    <property type="entry name" value="Protein_kinase_ATP_BS"/>
</dbReference>
<evidence type="ECO:0000313" key="17">
    <source>
        <dbReference type="RefSeq" id="XP_010268934.1"/>
    </source>
</evidence>
<keyword evidence="6 15" id="KW-0547">Nucleotide-binding</keyword>
<dbReference type="Proteomes" id="UP000189703">
    <property type="component" value="Unplaced"/>
</dbReference>
<dbReference type="InterPro" id="IPR024171">
    <property type="entry name" value="SRK-like_kinase"/>
</dbReference>
<dbReference type="Gene3D" id="2.90.10.10">
    <property type="entry name" value="Bulb-type lectin domain"/>
    <property type="match status" value="1"/>
</dbReference>
<keyword evidence="16" id="KW-1185">Reference proteome</keyword>
<protein>
    <recommendedName>
        <fullName evidence="15">Receptor-like serine/threonine-protein kinase</fullName>
        <ecNumber evidence="15">2.7.11.1</ecNumber>
    </recommendedName>
</protein>
<dbReference type="InterPro" id="IPR001480">
    <property type="entry name" value="Bulb-type_lectin_dom"/>
</dbReference>
<dbReference type="PANTHER" id="PTHR32444:SF89">
    <property type="entry name" value="S GLYCOPROTEIN"/>
    <property type="match status" value="1"/>
</dbReference>
<dbReference type="FunFam" id="1.10.510.10:FF:000060">
    <property type="entry name" value="G-type lectin S-receptor-like serine/threonine-protein kinase"/>
    <property type="match status" value="1"/>
</dbReference>
<evidence type="ECO:0000313" key="16">
    <source>
        <dbReference type="Proteomes" id="UP000189703"/>
    </source>
</evidence>
<dbReference type="GO" id="GO:0048544">
    <property type="term" value="P:recognition of pollen"/>
    <property type="evidence" value="ECO:0007669"/>
    <property type="project" value="InterPro"/>
</dbReference>
<dbReference type="InterPro" id="IPR021820">
    <property type="entry name" value="S-locus_recpt_kinase_C"/>
</dbReference>
<comment type="catalytic activity">
    <reaction evidence="14 15">
        <text>L-seryl-[protein] + ATP = O-phospho-L-seryl-[protein] + ADP + H(+)</text>
        <dbReference type="Rhea" id="RHEA:17989"/>
        <dbReference type="Rhea" id="RHEA-COMP:9863"/>
        <dbReference type="Rhea" id="RHEA-COMP:11604"/>
        <dbReference type="ChEBI" id="CHEBI:15378"/>
        <dbReference type="ChEBI" id="CHEBI:29999"/>
        <dbReference type="ChEBI" id="CHEBI:30616"/>
        <dbReference type="ChEBI" id="CHEBI:83421"/>
        <dbReference type="ChEBI" id="CHEBI:456216"/>
        <dbReference type="EC" id="2.7.11.1"/>
    </reaction>
</comment>
<dbReference type="SUPFAM" id="SSF51110">
    <property type="entry name" value="alpha-D-mannose-specific plant lectins"/>
    <property type="match status" value="1"/>
</dbReference>